<organism evidence="1">
    <name type="scientific">Rhizophagus irregularis (strain DAOM 181602 / DAOM 197198 / MUCL 43194)</name>
    <name type="common">Arbuscular mycorrhizal fungus</name>
    <name type="synonym">Glomus intraradices</name>
    <dbReference type="NCBI Taxonomy" id="747089"/>
    <lineage>
        <taxon>Eukaryota</taxon>
        <taxon>Fungi</taxon>
        <taxon>Fungi incertae sedis</taxon>
        <taxon>Mucoromycota</taxon>
        <taxon>Glomeromycotina</taxon>
        <taxon>Glomeromycetes</taxon>
        <taxon>Glomerales</taxon>
        <taxon>Glomeraceae</taxon>
        <taxon>Rhizophagus</taxon>
    </lineage>
</organism>
<gene>
    <name evidence="1" type="ORF">GLOINDRAFT_194678</name>
</gene>
<protein>
    <submittedName>
        <fullName evidence="1">Uncharacterized protein</fullName>
    </submittedName>
</protein>
<dbReference type="HOGENOM" id="CLU_2706109_0_0_1"/>
<dbReference type="VEuPathDB" id="FungiDB:RhiirFUN_001007"/>
<sequence length="73" mass="8815">MDNMYDHQIMPVDKFHKKILHLHGIKFVKIIKHLNINSKILKVLMKVYREQGKILKNYVMKAKLEQINMEILK</sequence>
<name>U9TRQ4_RHIID</name>
<dbReference type="EMBL" id="KI286679">
    <property type="protein sequence ID" value="ESA10815.1"/>
    <property type="molecule type" value="Genomic_DNA"/>
</dbReference>
<proteinExistence type="predicted"/>
<evidence type="ECO:0000313" key="1">
    <source>
        <dbReference type="EMBL" id="ESA10815.1"/>
    </source>
</evidence>
<dbReference type="AlphaFoldDB" id="U9TRQ4"/>
<reference evidence="1" key="1">
    <citation type="submission" date="2013-07" db="EMBL/GenBank/DDBJ databases">
        <title>The genome of an arbuscular mycorrhizal fungus provides insights into the evolution of the oldest plant symbiosis.</title>
        <authorList>
            <consortium name="DOE Joint Genome Institute"/>
            <person name="Tisserant E."/>
            <person name="Malbreil M."/>
            <person name="Kuo A."/>
            <person name="Kohler A."/>
            <person name="Symeonidi A."/>
            <person name="Balestrini R."/>
            <person name="Charron P."/>
            <person name="Duensing N."/>
            <person name="Frei-dit-Frey N."/>
            <person name="Gianinazzi-Pearson V."/>
            <person name="Gilbert B."/>
            <person name="Handa Y."/>
            <person name="Hijri M."/>
            <person name="Kaul R."/>
            <person name="Kawaguchi M."/>
            <person name="Krajinski F."/>
            <person name="Lammers P."/>
            <person name="Lapierre D."/>
            <person name="Masclaux F.G."/>
            <person name="Murat C."/>
            <person name="Morin E."/>
            <person name="Ndikumana S."/>
            <person name="Pagni M."/>
            <person name="Petitpierre D."/>
            <person name="Requena N."/>
            <person name="Rosikiewicz P."/>
            <person name="Riley R."/>
            <person name="Saito K."/>
            <person name="San Clemente H."/>
            <person name="Shapiro H."/>
            <person name="van Tuinen D."/>
            <person name="Becard G."/>
            <person name="Bonfante P."/>
            <person name="Paszkowski U."/>
            <person name="Shachar-Hill Y."/>
            <person name="Young J.P."/>
            <person name="Sanders I.R."/>
            <person name="Henrissat B."/>
            <person name="Rensing S.A."/>
            <person name="Grigoriev I.V."/>
            <person name="Corradi N."/>
            <person name="Roux C."/>
            <person name="Martin F."/>
        </authorList>
    </citation>
    <scope>NUCLEOTIDE SEQUENCE</scope>
    <source>
        <strain evidence="1">DAOM 197198</strain>
    </source>
</reference>
<accession>U9TRQ4</accession>